<keyword evidence="7" id="KW-0378">Hydrolase</keyword>
<dbReference type="AlphaFoldDB" id="A0A6P3VT31"/>
<keyword evidence="4 16" id="KW-0812">Transmembrane</keyword>
<dbReference type="InterPro" id="IPR036436">
    <property type="entry name" value="Disintegrin_dom_sf"/>
</dbReference>
<evidence type="ECO:0000256" key="14">
    <source>
        <dbReference type="PROSITE-ProRule" id="PRU00276"/>
    </source>
</evidence>
<feature type="compositionally biased region" description="Acidic residues" evidence="15">
    <location>
        <begin position="217"/>
        <end position="226"/>
    </location>
</feature>
<gene>
    <name evidence="20" type="primary">adam17a</name>
</gene>
<feature type="domain" description="Disintegrin" evidence="17">
    <location>
        <begin position="493"/>
        <end position="581"/>
    </location>
</feature>
<dbReference type="InterPro" id="IPR001762">
    <property type="entry name" value="Disintegrin_dom"/>
</dbReference>
<dbReference type="GO" id="GO:0006509">
    <property type="term" value="P:membrane protein ectodomain proteolysis"/>
    <property type="evidence" value="ECO:0007669"/>
    <property type="project" value="TreeGrafter"/>
</dbReference>
<comment type="subcellular location">
    <subcellularLocation>
        <location evidence="2">Membrane</location>
        <topology evidence="2">Single-pass type I membrane protein</topology>
    </subcellularLocation>
</comment>
<dbReference type="InterPro" id="IPR024079">
    <property type="entry name" value="MetalloPept_cat_dom_sf"/>
</dbReference>
<evidence type="ECO:0000256" key="5">
    <source>
        <dbReference type="ARBA" id="ARBA00022723"/>
    </source>
</evidence>
<keyword evidence="19" id="KW-1185">Reference proteome</keyword>
<dbReference type="Gene3D" id="4.10.70.30">
    <property type="match status" value="1"/>
</dbReference>
<dbReference type="CTD" id="324142"/>
<dbReference type="Pfam" id="PF00200">
    <property type="entry name" value="Disintegrin"/>
    <property type="match status" value="1"/>
</dbReference>
<evidence type="ECO:0000256" key="9">
    <source>
        <dbReference type="ARBA" id="ARBA00022976"/>
    </source>
</evidence>
<organism evidence="19 20">
    <name type="scientific">Clupea harengus</name>
    <name type="common">Atlantic herring</name>
    <dbReference type="NCBI Taxonomy" id="7950"/>
    <lineage>
        <taxon>Eukaryota</taxon>
        <taxon>Metazoa</taxon>
        <taxon>Chordata</taxon>
        <taxon>Craniata</taxon>
        <taxon>Vertebrata</taxon>
        <taxon>Euteleostomi</taxon>
        <taxon>Actinopterygii</taxon>
        <taxon>Neopterygii</taxon>
        <taxon>Teleostei</taxon>
        <taxon>Clupei</taxon>
        <taxon>Clupeiformes</taxon>
        <taxon>Clupeoidei</taxon>
        <taxon>Clupeidae</taxon>
        <taxon>Clupea</taxon>
    </lineage>
</organism>
<dbReference type="PANTHER" id="PTHR45702:SF7">
    <property type="entry name" value="ADAM METALLOPEPTIDASE DOMAIN 17A"/>
    <property type="match status" value="1"/>
</dbReference>
<feature type="active site" evidence="14">
    <location>
        <position position="424"/>
    </location>
</feature>
<evidence type="ECO:0000256" key="12">
    <source>
        <dbReference type="ARBA" id="ARBA00023136"/>
    </source>
</evidence>
<accession>A0A6P3VT31</accession>
<name>A0A6P3VT31_CLUHA</name>
<keyword evidence="9" id="KW-0914">Notch signaling pathway</keyword>
<evidence type="ECO:0000313" key="19">
    <source>
        <dbReference type="Proteomes" id="UP000515152"/>
    </source>
</evidence>
<feature type="binding site" evidence="14">
    <location>
        <position position="427"/>
    </location>
    <ligand>
        <name>Zn(2+)</name>
        <dbReference type="ChEBI" id="CHEBI:29105"/>
        <note>catalytic</note>
    </ligand>
</feature>
<evidence type="ECO:0000259" key="17">
    <source>
        <dbReference type="PROSITE" id="PS50214"/>
    </source>
</evidence>
<keyword evidence="12 16" id="KW-0472">Membrane</keyword>
<dbReference type="Gene3D" id="3.40.390.10">
    <property type="entry name" value="Collagenase (Catalytic Domain)"/>
    <property type="match status" value="1"/>
</dbReference>
<evidence type="ECO:0000256" key="3">
    <source>
        <dbReference type="ARBA" id="ARBA00022670"/>
    </source>
</evidence>
<dbReference type="SUPFAM" id="SSF55486">
    <property type="entry name" value="Metalloproteases ('zincins'), catalytic domain"/>
    <property type="match status" value="1"/>
</dbReference>
<dbReference type="FunFam" id="4.10.70.10:FF:000003">
    <property type="entry name" value="Disintegrin and metalloproteinase domain-containing protein 17"/>
    <property type="match status" value="1"/>
</dbReference>
<dbReference type="InterPro" id="IPR001590">
    <property type="entry name" value="Peptidase_M12B"/>
</dbReference>
<dbReference type="PANTHER" id="PTHR45702">
    <property type="entry name" value="ADAM10/ADAM17 METALLOPEPTIDASE FAMILY MEMBER"/>
    <property type="match status" value="1"/>
</dbReference>
<evidence type="ECO:0000256" key="2">
    <source>
        <dbReference type="ARBA" id="ARBA00004479"/>
    </source>
</evidence>
<keyword evidence="13" id="KW-1015">Disulfide bond</keyword>
<evidence type="ECO:0000259" key="18">
    <source>
        <dbReference type="PROSITE" id="PS50215"/>
    </source>
</evidence>
<feature type="binding site" evidence="14">
    <location>
        <position position="433"/>
    </location>
    <ligand>
        <name>Zn(2+)</name>
        <dbReference type="ChEBI" id="CHEBI:29105"/>
        <note>catalytic</note>
    </ligand>
</feature>
<dbReference type="Pfam" id="PF13574">
    <property type="entry name" value="Reprolysin_2"/>
    <property type="match status" value="1"/>
</dbReference>
<keyword evidence="6" id="KW-0732">Signal</keyword>
<dbReference type="PROSITE" id="PS50215">
    <property type="entry name" value="ADAM_MEPRO"/>
    <property type="match status" value="1"/>
</dbReference>
<evidence type="ECO:0000256" key="4">
    <source>
        <dbReference type="ARBA" id="ARBA00022692"/>
    </source>
</evidence>
<feature type="binding site" evidence="14">
    <location>
        <position position="423"/>
    </location>
    <ligand>
        <name>Zn(2+)</name>
        <dbReference type="ChEBI" id="CHEBI:29105"/>
        <note>catalytic</note>
    </ligand>
</feature>
<proteinExistence type="predicted"/>
<dbReference type="OrthoDB" id="2131567at2759"/>
<evidence type="ECO:0000256" key="6">
    <source>
        <dbReference type="ARBA" id="ARBA00022729"/>
    </source>
</evidence>
<comment type="caution">
    <text evidence="14">Lacks conserved residue(s) required for the propagation of feature annotation.</text>
</comment>
<reference evidence="20" key="1">
    <citation type="submission" date="2025-08" db="UniProtKB">
        <authorList>
            <consortium name="RefSeq"/>
        </authorList>
    </citation>
    <scope>IDENTIFICATION</scope>
</reference>
<keyword evidence="11 20" id="KW-0482">Metalloprotease</keyword>
<dbReference type="GO" id="GO:0004222">
    <property type="term" value="F:metalloendopeptidase activity"/>
    <property type="evidence" value="ECO:0007669"/>
    <property type="project" value="InterPro"/>
</dbReference>
<dbReference type="GO" id="GO:0007219">
    <property type="term" value="P:Notch signaling pathway"/>
    <property type="evidence" value="ECO:0007669"/>
    <property type="project" value="UniProtKB-KW"/>
</dbReference>
<keyword evidence="10 16" id="KW-1133">Transmembrane helix</keyword>
<dbReference type="InterPro" id="IPR034025">
    <property type="entry name" value="ADAM10_ADAM17"/>
</dbReference>
<keyword evidence="3" id="KW-0645">Protease</keyword>
<dbReference type="PROSITE" id="PS50214">
    <property type="entry name" value="DISINTEGRIN_2"/>
    <property type="match status" value="1"/>
</dbReference>
<dbReference type="InterPro" id="IPR051489">
    <property type="entry name" value="ADAM_Metalloproteinase"/>
</dbReference>
<feature type="compositionally biased region" description="Low complexity" evidence="15">
    <location>
        <begin position="754"/>
        <end position="788"/>
    </location>
</feature>
<dbReference type="Pfam" id="PF16698">
    <property type="entry name" value="ADAM17_MPD"/>
    <property type="match status" value="1"/>
</dbReference>
<dbReference type="FunFam" id="3.40.390.10:FF:000017">
    <property type="entry name" value="Disintegrin and metalloproteinase domain-containing protein 17"/>
    <property type="match status" value="1"/>
</dbReference>
<feature type="domain" description="Peptidase M12B" evidence="18">
    <location>
        <begin position="242"/>
        <end position="492"/>
    </location>
</feature>
<dbReference type="Proteomes" id="UP000515152">
    <property type="component" value="Chromosome 14"/>
</dbReference>
<feature type="region of interest" description="Disordered" evidence="15">
    <location>
        <begin position="754"/>
        <end position="866"/>
    </location>
</feature>
<feature type="region of interest" description="Disordered" evidence="15">
    <location>
        <begin position="213"/>
        <end position="238"/>
    </location>
</feature>
<evidence type="ECO:0000256" key="8">
    <source>
        <dbReference type="ARBA" id="ARBA00022833"/>
    </source>
</evidence>
<dbReference type="KEGG" id="char:105897267"/>
<evidence type="ECO:0000256" key="15">
    <source>
        <dbReference type="SAM" id="MobiDB-lite"/>
    </source>
</evidence>
<keyword evidence="8 14" id="KW-0862">Zinc</keyword>
<comment type="cofactor">
    <cofactor evidence="1">
        <name>Zn(2+)</name>
        <dbReference type="ChEBI" id="CHEBI:29105"/>
    </cofactor>
</comment>
<dbReference type="CDD" id="cd14246">
    <property type="entry name" value="ADAM17_MPD"/>
    <property type="match status" value="1"/>
</dbReference>
<dbReference type="InterPro" id="IPR032029">
    <property type="entry name" value="ADAM17_MPD"/>
</dbReference>
<sequence>MDTWYVKMRTILLCAVLLYPCWVNCVTSPTLLLEELSREDDKEFGMLRSLLADFEVLPVSSLQKHSLRRRDLAPRSHVERLVSFSALKRNFQLYLTTNTDLFTENFKTIFLNKQGKEEQYDVQMENYFKGHVVGEEHSRVQAHMDGDEFSAHILTDEAEYNVEPLWRFTETTPDGRLLVYRSEDIRNISRLASSKVCGYVNAADRALVPEEARVAGEEEGEGEESTEPLHRQKRSTHDHRKNTCPLLLVADYRFFRHMGRGEESTTLNYLIELIDRVDDIYRNTSWDDDFKGYGVQIQQIIIHKEPTSVSTGGVHYNMDGSPRAKSQVWDVKKLLEQFSADIADNASTVCLAHLFTYQDFDEGTLGLAYVAPSKPHALGGLCPKPYYPSASAKRPSYLNTGLTSTKNYGKTILTKEADLVTTHELGHNFGAEHDPDNIAHCAPTDDRGGKFVMYPIAVSGDHYNNKRFSNCSKNSVSKTLKFKAPVCFRERNSKLCGNSRVEEGEECDPGLLHRYDDPCCTSKCKFQSTAQCSDRNSPCCKNCAFESAEKTCQEPITATCKALSKCTGVSSECPAPGNLPEETVCVDMGRCRGGECVPFCEALHGLESCACNETDDSCKVCCRNADGLCTPFNADSGNFLFLRKGKPCTVGFCDEGGKCMKQVQDVIERLWDFIDKLDINTFGKFLADNIVGSVVVFSLVFWIPLSILVHCVDKNLDLEYNKHLMYPSSAEMLSNLESAPVRIIKPHLFSAARASASSPSSSGPSGPLPPLAATGDPGPAPASAGPRADQPRMATIQEDNTSSDSMPPPDDELPEGAVFPLPSDPLSTAHSFQDLNEQQQGATSPARGDRKRLKRQACLDNKETEC</sequence>
<dbReference type="GO" id="GO:0046872">
    <property type="term" value="F:metal ion binding"/>
    <property type="evidence" value="ECO:0007669"/>
    <property type="project" value="UniProtKB-KW"/>
</dbReference>
<dbReference type="SUPFAM" id="SSF57552">
    <property type="entry name" value="Blood coagulation inhibitor (disintegrin)"/>
    <property type="match status" value="1"/>
</dbReference>
<evidence type="ECO:0000256" key="13">
    <source>
        <dbReference type="ARBA" id="ARBA00023157"/>
    </source>
</evidence>
<dbReference type="CDD" id="cd04270">
    <property type="entry name" value="ZnMc_TACE_like"/>
    <property type="match status" value="1"/>
</dbReference>
<dbReference type="SMART" id="SM00050">
    <property type="entry name" value="DISIN"/>
    <property type="match status" value="1"/>
</dbReference>
<dbReference type="Gene3D" id="4.10.70.10">
    <property type="entry name" value="Disintegrin domain"/>
    <property type="match status" value="1"/>
</dbReference>
<dbReference type="GO" id="GO:0005886">
    <property type="term" value="C:plasma membrane"/>
    <property type="evidence" value="ECO:0007669"/>
    <property type="project" value="TreeGrafter"/>
</dbReference>
<evidence type="ECO:0000313" key="20">
    <source>
        <dbReference type="RefSeq" id="XP_012679644.1"/>
    </source>
</evidence>
<evidence type="ECO:0000256" key="16">
    <source>
        <dbReference type="SAM" id="Phobius"/>
    </source>
</evidence>
<dbReference type="RefSeq" id="XP_012679644.1">
    <property type="nucleotide sequence ID" value="XM_012824190.3"/>
</dbReference>
<feature type="transmembrane region" description="Helical" evidence="16">
    <location>
        <begin position="690"/>
        <end position="712"/>
    </location>
</feature>
<keyword evidence="5 14" id="KW-0479">Metal-binding</keyword>
<evidence type="ECO:0000256" key="7">
    <source>
        <dbReference type="ARBA" id="ARBA00022801"/>
    </source>
</evidence>
<dbReference type="GeneID" id="105897267"/>
<feature type="compositionally biased region" description="Polar residues" evidence="15">
    <location>
        <begin position="825"/>
        <end position="843"/>
    </location>
</feature>
<protein>
    <submittedName>
        <fullName evidence="20">Disintegrin and metalloproteinase domain-containing protein 17a</fullName>
    </submittedName>
</protein>
<evidence type="ECO:0000256" key="10">
    <source>
        <dbReference type="ARBA" id="ARBA00022989"/>
    </source>
</evidence>
<evidence type="ECO:0000256" key="1">
    <source>
        <dbReference type="ARBA" id="ARBA00001947"/>
    </source>
</evidence>
<evidence type="ECO:0000256" key="11">
    <source>
        <dbReference type="ARBA" id="ARBA00023049"/>
    </source>
</evidence>